<gene>
    <name evidence="1" type="ORF">K678_09953</name>
</gene>
<name>S9SAC1_MAGFU</name>
<protein>
    <submittedName>
        <fullName evidence="1">Uncharacterized protein</fullName>
    </submittedName>
</protein>
<accession>S9SAC1</accession>
<reference evidence="1 2" key="1">
    <citation type="submission" date="2013-04" db="EMBL/GenBank/DDBJ databases">
        <authorList>
            <person name="Kuznetsov B."/>
            <person name="Ivanovsky R."/>
        </authorList>
    </citation>
    <scope>NUCLEOTIDE SEQUENCE [LARGE SCALE GENOMIC DNA]</scope>
    <source>
        <strain evidence="1 2">MGU-K5</strain>
    </source>
</reference>
<dbReference type="STRING" id="1316936.K678_09953"/>
<dbReference type="Proteomes" id="UP000015350">
    <property type="component" value="Unassembled WGS sequence"/>
</dbReference>
<organism evidence="1 2">
    <name type="scientific">Magnetospirillum fulvum MGU-K5</name>
    <dbReference type="NCBI Taxonomy" id="1316936"/>
    <lineage>
        <taxon>Bacteria</taxon>
        <taxon>Pseudomonadati</taxon>
        <taxon>Pseudomonadota</taxon>
        <taxon>Alphaproteobacteria</taxon>
        <taxon>Rhodospirillales</taxon>
        <taxon>Rhodospirillaceae</taxon>
        <taxon>Magnetospirillum</taxon>
    </lineage>
</organism>
<evidence type="ECO:0000313" key="2">
    <source>
        <dbReference type="Proteomes" id="UP000015350"/>
    </source>
</evidence>
<dbReference type="AlphaFoldDB" id="S9SAC1"/>
<sequence length="179" mass="19744">MRPYVARVRGIIDKDTTGQLAAALHQLHALLGDRARQSVADALSGRPGSKWERIAGQEVAKVVEATNALDCAALVAGLFLLRDEEPGQFVSEDGFRFQLARLFRAQTDLAFGSYWDQEAGKTKTVYRDLSPRATAALARWVVDAYARFVGHVVAWDRQERTRQAEALEALDAAFAAMKP</sequence>
<dbReference type="EMBL" id="AQPH01000034">
    <property type="protein sequence ID" value="EPY01629.1"/>
    <property type="molecule type" value="Genomic_DNA"/>
</dbReference>
<evidence type="ECO:0000313" key="1">
    <source>
        <dbReference type="EMBL" id="EPY01629.1"/>
    </source>
</evidence>
<proteinExistence type="predicted"/>
<comment type="caution">
    <text evidence="1">The sequence shown here is derived from an EMBL/GenBank/DDBJ whole genome shotgun (WGS) entry which is preliminary data.</text>
</comment>